<dbReference type="InterPro" id="IPR050204">
    <property type="entry name" value="AraC_XylS_family_regulators"/>
</dbReference>
<dbReference type="AlphaFoldDB" id="A0A3D8TRD9"/>
<evidence type="ECO:0000256" key="2">
    <source>
        <dbReference type="ARBA" id="ARBA00023125"/>
    </source>
</evidence>
<organism evidence="5 6">
    <name type="scientific">Listeria kieliensis</name>
    <dbReference type="NCBI Taxonomy" id="1621700"/>
    <lineage>
        <taxon>Bacteria</taxon>
        <taxon>Bacillati</taxon>
        <taxon>Bacillota</taxon>
        <taxon>Bacilli</taxon>
        <taxon>Bacillales</taxon>
        <taxon>Listeriaceae</taxon>
        <taxon>Listeria</taxon>
    </lineage>
</organism>
<dbReference type="GO" id="GO:0003700">
    <property type="term" value="F:DNA-binding transcription factor activity"/>
    <property type="evidence" value="ECO:0007669"/>
    <property type="project" value="InterPro"/>
</dbReference>
<dbReference type="InterPro" id="IPR003313">
    <property type="entry name" value="AraC-bd"/>
</dbReference>
<reference evidence="6" key="1">
    <citation type="submission" date="2015-04" db="EMBL/GenBank/DDBJ databases">
        <authorList>
            <person name="Schardt J."/>
            <person name="Mueller-Herbst S."/>
            <person name="Scherer S."/>
            <person name="Huptas C."/>
        </authorList>
    </citation>
    <scope>NUCLEOTIDE SEQUENCE [LARGE SCALE GENOMIC DNA]</scope>
    <source>
        <strain evidence="6">Kiel-L1</strain>
    </source>
</reference>
<dbReference type="Pfam" id="PF02311">
    <property type="entry name" value="AraC_binding"/>
    <property type="match status" value="1"/>
</dbReference>
<dbReference type="SUPFAM" id="SSF46689">
    <property type="entry name" value="Homeodomain-like"/>
    <property type="match status" value="2"/>
</dbReference>
<gene>
    <name evidence="5" type="ORF">UR08_08275</name>
</gene>
<accession>A0A3D8TRD9</accession>
<dbReference type="InterPro" id="IPR037923">
    <property type="entry name" value="HTH-like"/>
</dbReference>
<keyword evidence="2" id="KW-0238">DNA-binding</keyword>
<keyword evidence="6" id="KW-1185">Reference proteome</keyword>
<dbReference type="SMART" id="SM00342">
    <property type="entry name" value="HTH_ARAC"/>
    <property type="match status" value="1"/>
</dbReference>
<keyword evidence="1" id="KW-0805">Transcription regulation</keyword>
<protein>
    <recommendedName>
        <fullName evidence="4">HTH araC/xylS-type domain-containing protein</fullName>
    </recommendedName>
</protein>
<evidence type="ECO:0000313" key="5">
    <source>
        <dbReference type="EMBL" id="RDX00949.1"/>
    </source>
</evidence>
<name>A0A3D8TRD9_9LIST</name>
<proteinExistence type="predicted"/>
<dbReference type="PANTHER" id="PTHR46796">
    <property type="entry name" value="HTH-TYPE TRANSCRIPTIONAL ACTIVATOR RHAS-RELATED"/>
    <property type="match status" value="1"/>
</dbReference>
<dbReference type="InterPro" id="IPR018060">
    <property type="entry name" value="HTH_AraC"/>
</dbReference>
<evidence type="ECO:0000259" key="4">
    <source>
        <dbReference type="PROSITE" id="PS01124"/>
    </source>
</evidence>
<dbReference type="PROSITE" id="PS01124">
    <property type="entry name" value="HTH_ARAC_FAMILY_2"/>
    <property type="match status" value="1"/>
</dbReference>
<dbReference type="InterPro" id="IPR009057">
    <property type="entry name" value="Homeodomain-like_sf"/>
</dbReference>
<comment type="caution">
    <text evidence="5">The sequence shown here is derived from an EMBL/GenBank/DDBJ whole genome shotgun (WGS) entry which is preliminary data.</text>
</comment>
<dbReference type="SUPFAM" id="SSF51215">
    <property type="entry name" value="Regulatory protein AraC"/>
    <property type="match status" value="1"/>
</dbReference>
<keyword evidence="3" id="KW-0804">Transcription</keyword>
<dbReference type="EMBL" id="LARY01000002">
    <property type="protein sequence ID" value="RDX00949.1"/>
    <property type="molecule type" value="Genomic_DNA"/>
</dbReference>
<dbReference type="Pfam" id="PF12833">
    <property type="entry name" value="HTH_18"/>
    <property type="match status" value="1"/>
</dbReference>
<dbReference type="Gene3D" id="1.10.10.60">
    <property type="entry name" value="Homeodomain-like"/>
    <property type="match status" value="2"/>
</dbReference>
<dbReference type="Proteomes" id="UP000257055">
    <property type="component" value="Unassembled WGS sequence"/>
</dbReference>
<dbReference type="PANTHER" id="PTHR46796:SF6">
    <property type="entry name" value="ARAC SUBFAMILY"/>
    <property type="match status" value="1"/>
</dbReference>
<dbReference type="GO" id="GO:0043565">
    <property type="term" value="F:sequence-specific DNA binding"/>
    <property type="evidence" value="ECO:0007669"/>
    <property type="project" value="InterPro"/>
</dbReference>
<evidence type="ECO:0000256" key="3">
    <source>
        <dbReference type="ARBA" id="ARBA00023163"/>
    </source>
</evidence>
<evidence type="ECO:0000256" key="1">
    <source>
        <dbReference type="ARBA" id="ARBA00023015"/>
    </source>
</evidence>
<evidence type="ECO:0000313" key="6">
    <source>
        <dbReference type="Proteomes" id="UP000257055"/>
    </source>
</evidence>
<sequence length="342" mass="39822">MIYFVSAFIVMKFRFPATAKKCYKIVKFCFFINSWLYWNQEIQHLIIKSDKEVITINPYIPKIEPGILAKRGPFFYETTELTRKLYLHAYWSGEYLVDVQYSLTRDYMSSFLVFFVKSGELHFDYREQTFTAPAGTLVLLDCKEKNHYFASQNARFQFVHFNGPTAQSFCDALYAQHGSLFSLPPEQNPIPRILDLMESGALHDFEIATCFNELLGRLFERTRLPLEMRSAPSDKYPPEIQAALTFIHSHYYEKITIQRLSHEASLSSYHFSRLFKKHTGESPHQYLLTHRLKQAKRMLLETNLTVEQISTQCGFSSSTHFIKAFASANAGTTPGKFRKVHF</sequence>
<feature type="domain" description="HTH araC/xylS-type" evidence="4">
    <location>
        <begin position="241"/>
        <end position="340"/>
    </location>
</feature>